<dbReference type="Proteomes" id="UP001367030">
    <property type="component" value="Unassembled WGS sequence"/>
</dbReference>
<proteinExistence type="predicted"/>
<dbReference type="EMBL" id="JBBKZS010000013">
    <property type="protein sequence ID" value="MEJ8857989.1"/>
    <property type="molecule type" value="Genomic_DNA"/>
</dbReference>
<sequence length="130" mass="14428">MTIVIDTNVALDLLVFGDPACQSLQAALDAGELRWLATAAMRDELARVLCYPQIVPRLAWYQRTPEAVLADFDRLSQRVESAPRATVVCKDPDDQMFIDLAVAHRAPLRSKDRLVLALRKRLAALGVEVS</sequence>
<comment type="caution">
    <text evidence="2">The sequence shown here is derived from an EMBL/GenBank/DDBJ whole genome shotgun (WGS) entry which is preliminary data.</text>
</comment>
<protein>
    <submittedName>
        <fullName evidence="2">Toxin-antitoxin system toxin component, PIN family</fullName>
    </submittedName>
</protein>
<evidence type="ECO:0000259" key="1">
    <source>
        <dbReference type="Pfam" id="PF13470"/>
    </source>
</evidence>
<evidence type="ECO:0000313" key="2">
    <source>
        <dbReference type="EMBL" id="MEJ8857989.1"/>
    </source>
</evidence>
<dbReference type="PANTHER" id="PTHR34610">
    <property type="entry name" value="SSL7007 PROTEIN"/>
    <property type="match status" value="1"/>
</dbReference>
<dbReference type="PANTHER" id="PTHR34610:SF3">
    <property type="entry name" value="SSL7007 PROTEIN"/>
    <property type="match status" value="1"/>
</dbReference>
<feature type="domain" description="PIN" evidence="1">
    <location>
        <begin position="3"/>
        <end position="106"/>
    </location>
</feature>
<dbReference type="RefSeq" id="WP_340338052.1">
    <property type="nucleotide sequence ID" value="NZ_JBBKZS010000013.1"/>
</dbReference>
<dbReference type="InterPro" id="IPR002850">
    <property type="entry name" value="PIN_toxin-like"/>
</dbReference>
<reference evidence="2 3" key="1">
    <citation type="submission" date="2024-03" db="EMBL/GenBank/DDBJ databases">
        <title>Novel species of the genus Variovorax.</title>
        <authorList>
            <person name="Liu Q."/>
            <person name="Xin Y.-H."/>
        </authorList>
    </citation>
    <scope>NUCLEOTIDE SEQUENCE [LARGE SCALE GENOMIC DNA]</scope>
    <source>
        <strain evidence="2 3">KACC 18901</strain>
    </source>
</reference>
<dbReference type="NCBIfam" id="TIGR00305">
    <property type="entry name" value="putative toxin-antitoxin system toxin component, PIN family"/>
    <property type="match status" value="1"/>
</dbReference>
<dbReference type="InterPro" id="IPR029060">
    <property type="entry name" value="PIN-like_dom_sf"/>
</dbReference>
<dbReference type="SUPFAM" id="SSF88723">
    <property type="entry name" value="PIN domain-like"/>
    <property type="match status" value="1"/>
</dbReference>
<gene>
    <name evidence="2" type="ORF">WKW79_25695</name>
</gene>
<dbReference type="Pfam" id="PF13470">
    <property type="entry name" value="PIN_3"/>
    <property type="match status" value="1"/>
</dbReference>
<organism evidence="2 3">
    <name type="scientific">Variovorax robiniae</name>
    <dbReference type="NCBI Taxonomy" id="1836199"/>
    <lineage>
        <taxon>Bacteria</taxon>
        <taxon>Pseudomonadati</taxon>
        <taxon>Pseudomonadota</taxon>
        <taxon>Betaproteobacteria</taxon>
        <taxon>Burkholderiales</taxon>
        <taxon>Comamonadaceae</taxon>
        <taxon>Variovorax</taxon>
    </lineage>
</organism>
<name>A0ABU8XG72_9BURK</name>
<keyword evidence="3" id="KW-1185">Reference proteome</keyword>
<accession>A0ABU8XG72</accession>
<dbReference type="InterPro" id="IPR002716">
    <property type="entry name" value="PIN_dom"/>
</dbReference>
<evidence type="ECO:0000313" key="3">
    <source>
        <dbReference type="Proteomes" id="UP001367030"/>
    </source>
</evidence>